<sequence>MATPSSIRKLTTLDNTVAKTRFSRGKYTFLMSPALPTSVPIAPLMDALKKFHAVSPQNR</sequence>
<proteinExistence type="predicted"/>
<name>A0A6J7AQ83_9ZZZZ</name>
<reference evidence="1" key="1">
    <citation type="submission" date="2020-05" db="EMBL/GenBank/DDBJ databases">
        <authorList>
            <person name="Chiriac C."/>
            <person name="Salcher M."/>
            <person name="Ghai R."/>
            <person name="Kavagutti S V."/>
        </authorList>
    </citation>
    <scope>NUCLEOTIDE SEQUENCE</scope>
</reference>
<protein>
    <submittedName>
        <fullName evidence="1">Unannotated protein</fullName>
    </submittedName>
</protein>
<organism evidence="1">
    <name type="scientific">freshwater metagenome</name>
    <dbReference type="NCBI Taxonomy" id="449393"/>
    <lineage>
        <taxon>unclassified sequences</taxon>
        <taxon>metagenomes</taxon>
        <taxon>ecological metagenomes</taxon>
    </lineage>
</organism>
<evidence type="ECO:0000313" key="1">
    <source>
        <dbReference type="EMBL" id="CAB4834169.1"/>
    </source>
</evidence>
<accession>A0A6J7AQ83</accession>
<dbReference type="EMBL" id="CAFABA010000090">
    <property type="protein sequence ID" value="CAB4834169.1"/>
    <property type="molecule type" value="Genomic_DNA"/>
</dbReference>
<gene>
    <name evidence="1" type="ORF">UFOPK3139_01998</name>
</gene>
<dbReference type="AlphaFoldDB" id="A0A6J7AQ83"/>